<gene>
    <name evidence="1" type="ORF">pkur_cds_8</name>
</gene>
<protein>
    <submittedName>
        <fullName evidence="1">F-box domain-containing protein</fullName>
    </submittedName>
</protein>
<reference evidence="1" key="1">
    <citation type="submission" date="2022-06" db="EMBL/GenBank/DDBJ databases">
        <authorList>
            <person name="Legendre M."/>
            <person name="Claverie J.-M."/>
            <person name="Alempic J.-M."/>
            <person name="Abergel C."/>
        </authorList>
    </citation>
    <scope>NUCLEOTIDE SEQUENCE</scope>
    <source>
        <strain evidence="1">Kuranda</strain>
    </source>
</reference>
<dbReference type="SUPFAM" id="SSF81383">
    <property type="entry name" value="F-box domain"/>
    <property type="match status" value="1"/>
</dbReference>
<evidence type="ECO:0000313" key="2">
    <source>
        <dbReference type="Proteomes" id="UP001185135"/>
    </source>
</evidence>
<dbReference type="CDD" id="cd09917">
    <property type="entry name" value="F-box_SF"/>
    <property type="match status" value="1"/>
</dbReference>
<accession>A0AA95EDX3</accession>
<sequence length="411" mass="44827">MTTTKRERYDPHTTAPLWRRWWSQAKRRCLGGIRGAHRGDHDTTYEDDCLLVRWSSLPPEVVAAIVDHCPIHTVIRLQRTSRPLCAIASRALKRRLGQIMERCTAGNLLDWMASHFLEDNADGVAALFMSGSLTDAPMCFAGGEQCALDFHAIRAGDRPFDCEVHFGGAFLTVSAVALAVWVGAPRVLGLLASTRLGVGRSRAQLLDAVLRAAETAHCRGTRPYPTGAMIETVIGMTRPPGLLSGLWAPPFSHDRSPPLVALLCSAQQAVAEIARRSTIDHKRTRRHRFDTEGAVDSADTLSWQLNRLVERACDRRAYNDTDRARALDLVVAAADEVQLVRGVAALVGAGMGADVRGDACGRTAREAFFALASEGPVDAVSSRDPGVDIARAVLAQWVMILCDTAPRRVWP</sequence>
<organism evidence="1 2">
    <name type="scientific">Pandoravirus kuranda</name>
    <dbReference type="NCBI Taxonomy" id="3019033"/>
    <lineage>
        <taxon>Viruses</taxon>
        <taxon>Pandoravirus</taxon>
    </lineage>
</organism>
<name>A0AA95EDX3_9VIRU</name>
<evidence type="ECO:0000313" key="1">
    <source>
        <dbReference type="EMBL" id="WBR14183.1"/>
    </source>
</evidence>
<dbReference type="InterPro" id="IPR036047">
    <property type="entry name" value="F-box-like_dom_sf"/>
</dbReference>
<dbReference type="Proteomes" id="UP001185135">
    <property type="component" value="Segment"/>
</dbReference>
<dbReference type="EMBL" id="ON887157">
    <property type="protein sequence ID" value="WBR14183.1"/>
    <property type="molecule type" value="Genomic_DNA"/>
</dbReference>
<proteinExistence type="predicted"/>